<dbReference type="WBParaSite" id="SSLN_0000831601-mRNA-1">
    <property type="protein sequence ID" value="SSLN_0000831601-mRNA-1"/>
    <property type="gene ID" value="SSLN_0000831601"/>
</dbReference>
<protein>
    <submittedName>
        <fullName evidence="4">Reverse transcriptase domain-containing protein</fullName>
    </submittedName>
</protein>
<dbReference type="EMBL" id="UYSU01034430">
    <property type="protein sequence ID" value="VDL94395.1"/>
    <property type="molecule type" value="Genomic_DNA"/>
</dbReference>
<dbReference type="Proteomes" id="UP000275846">
    <property type="component" value="Unassembled WGS sequence"/>
</dbReference>
<sequence>MWLHYVDDTFVVIKNCEVERLHENPNGVFPAKQFTHEGAAGDILPFLDVTVQRLSDGKLSTSVHRKDSNAEIILNYGSNHPDARKRSCVRALFHHAFRYCNHEYLLKNELAFLYELFRFNGYPMSFVKNSLQSHTDRRLGTRINEHKLAIRRRNSLSLVFAHAVDCDHRFNGELLHQDTGPVLLVTLITANRIPLPHTSMPPSPTKRSPATADSEASSVSFNCLEVSLNLTVFTSPPTPKKIDLFHFRFHCCDQLRAVLSP</sequence>
<dbReference type="InterPro" id="IPR058912">
    <property type="entry name" value="HTH_animal"/>
</dbReference>
<dbReference type="PANTHER" id="PTHR21301">
    <property type="entry name" value="REVERSE TRANSCRIPTASE"/>
    <property type="match status" value="1"/>
</dbReference>
<dbReference type="AlphaFoldDB" id="A0A183SUW2"/>
<evidence type="ECO:0000313" key="2">
    <source>
        <dbReference type="EMBL" id="VDL94395.1"/>
    </source>
</evidence>
<accession>A0A183SUW2</accession>
<dbReference type="Pfam" id="PF26215">
    <property type="entry name" value="HTH_animal"/>
    <property type="match status" value="1"/>
</dbReference>
<feature type="domain" description="Helix-turn-helix" evidence="1">
    <location>
        <begin position="72"/>
        <end position="131"/>
    </location>
</feature>
<evidence type="ECO:0000259" key="1">
    <source>
        <dbReference type="Pfam" id="PF26215"/>
    </source>
</evidence>
<reference evidence="4" key="1">
    <citation type="submission" date="2016-06" db="UniProtKB">
        <authorList>
            <consortium name="WormBaseParasite"/>
        </authorList>
    </citation>
    <scope>IDENTIFICATION</scope>
</reference>
<dbReference type="OrthoDB" id="6255145at2759"/>
<dbReference type="PANTHER" id="PTHR21301:SF10">
    <property type="entry name" value="REVERSE TRANSCRIPTASE DOMAIN-CONTAINING PROTEIN"/>
    <property type="match status" value="1"/>
</dbReference>
<organism evidence="4">
    <name type="scientific">Schistocephalus solidus</name>
    <name type="common">Tapeworm</name>
    <dbReference type="NCBI Taxonomy" id="70667"/>
    <lineage>
        <taxon>Eukaryota</taxon>
        <taxon>Metazoa</taxon>
        <taxon>Spiralia</taxon>
        <taxon>Lophotrochozoa</taxon>
        <taxon>Platyhelminthes</taxon>
        <taxon>Cestoda</taxon>
        <taxon>Eucestoda</taxon>
        <taxon>Diphyllobothriidea</taxon>
        <taxon>Diphyllobothriidae</taxon>
        <taxon>Schistocephalus</taxon>
    </lineage>
</organism>
<evidence type="ECO:0000313" key="3">
    <source>
        <dbReference type="Proteomes" id="UP000275846"/>
    </source>
</evidence>
<evidence type="ECO:0000313" key="4">
    <source>
        <dbReference type="WBParaSite" id="SSLN_0000831601-mRNA-1"/>
    </source>
</evidence>
<name>A0A183SUW2_SCHSO</name>
<proteinExistence type="predicted"/>
<reference evidence="2 3" key="2">
    <citation type="submission" date="2018-11" db="EMBL/GenBank/DDBJ databases">
        <authorList>
            <consortium name="Pathogen Informatics"/>
        </authorList>
    </citation>
    <scope>NUCLEOTIDE SEQUENCE [LARGE SCALE GENOMIC DNA]</scope>
    <source>
        <strain evidence="2 3">NST_G2</strain>
    </source>
</reference>
<keyword evidence="3" id="KW-1185">Reference proteome</keyword>
<gene>
    <name evidence="2" type="ORF">SSLN_LOCUS8010</name>
</gene>